<accession>A0A0M8ZNC5</accession>
<organism evidence="2 3">
    <name type="scientific">Melipona quadrifasciata</name>
    <dbReference type="NCBI Taxonomy" id="166423"/>
    <lineage>
        <taxon>Eukaryota</taxon>
        <taxon>Metazoa</taxon>
        <taxon>Ecdysozoa</taxon>
        <taxon>Arthropoda</taxon>
        <taxon>Hexapoda</taxon>
        <taxon>Insecta</taxon>
        <taxon>Pterygota</taxon>
        <taxon>Neoptera</taxon>
        <taxon>Endopterygota</taxon>
        <taxon>Hymenoptera</taxon>
        <taxon>Apocrita</taxon>
        <taxon>Aculeata</taxon>
        <taxon>Apoidea</taxon>
        <taxon>Anthophila</taxon>
        <taxon>Apidae</taxon>
        <taxon>Melipona</taxon>
    </lineage>
</organism>
<keyword evidence="1" id="KW-0472">Membrane</keyword>
<gene>
    <name evidence="2" type="ORF">WN51_08118</name>
</gene>
<dbReference type="EMBL" id="KQ435984">
    <property type="protein sequence ID" value="KOX67745.1"/>
    <property type="molecule type" value="Genomic_DNA"/>
</dbReference>
<evidence type="ECO:0000256" key="1">
    <source>
        <dbReference type="SAM" id="Phobius"/>
    </source>
</evidence>
<dbReference type="AlphaFoldDB" id="A0A0M8ZNC5"/>
<keyword evidence="1" id="KW-0812">Transmembrane</keyword>
<dbReference type="Proteomes" id="UP000053105">
    <property type="component" value="Unassembled WGS sequence"/>
</dbReference>
<feature type="transmembrane region" description="Helical" evidence="1">
    <location>
        <begin position="336"/>
        <end position="356"/>
    </location>
</feature>
<proteinExistence type="predicted"/>
<protein>
    <submittedName>
        <fullName evidence="2">Uncharacterized protein</fullName>
    </submittedName>
</protein>
<keyword evidence="1" id="KW-1133">Transmembrane helix</keyword>
<keyword evidence="3" id="KW-1185">Reference proteome</keyword>
<reference evidence="2 3" key="1">
    <citation type="submission" date="2015-07" db="EMBL/GenBank/DDBJ databases">
        <title>The genome of Melipona quadrifasciata.</title>
        <authorList>
            <person name="Pan H."/>
            <person name="Kapheim K."/>
        </authorList>
    </citation>
    <scope>NUCLEOTIDE SEQUENCE [LARGE SCALE GENOMIC DNA]</scope>
    <source>
        <strain evidence="2">0111107301</strain>
        <tissue evidence="2">Whole body</tissue>
    </source>
</reference>
<name>A0A0M8ZNC5_9HYME</name>
<sequence length="359" mass="40968">MTANFEFPRDAQVAKKSSNLSALCFSNCTIELFSQSRYDQSRCWRKQSHASWFVLDRARRWESLQWKLKFSGSEIEIPVEHVRVRNHAWSRDIDRHREQCETLSRESCLTFSSRSLGNVHHRSHWQELILGQFVPPICGNHTTPELYNTSSHLFSKGTIAPGATKFLDSPIKRAGNKILRVCRPGLTHQLSLFKVPCLLVKTRAKLQNAKPKQRLETLHERANRLPAGCVEKTKTPGDGTRKMVQGHEPRICVSRASVRNTKFRQINARPRKTEIYRAQSMELTFPFLTQTLSIPLRNAKIRLRLDLIPRLEIVISALRGFPQSVVFLNPLAREGAYTLLLPLVLAVIFGSLDLAVSVA</sequence>
<evidence type="ECO:0000313" key="3">
    <source>
        <dbReference type="Proteomes" id="UP000053105"/>
    </source>
</evidence>
<evidence type="ECO:0000313" key="2">
    <source>
        <dbReference type="EMBL" id="KOX67745.1"/>
    </source>
</evidence>